<accession>A0A382Z175</accession>
<dbReference type="CDD" id="cd02440">
    <property type="entry name" value="AdoMet_MTases"/>
    <property type="match status" value="1"/>
</dbReference>
<evidence type="ECO:0000259" key="1">
    <source>
        <dbReference type="Pfam" id="PF08241"/>
    </source>
</evidence>
<dbReference type="AlphaFoldDB" id="A0A382Z175"/>
<dbReference type="Gene3D" id="3.40.50.150">
    <property type="entry name" value="Vaccinia Virus protein VP39"/>
    <property type="match status" value="1"/>
</dbReference>
<sequence>MDKTTKNNPAAFQKVSPSRFLKIIKDTVKKIINGQNKAAINIFRAGLLNYFFKFKRKNQFYCNLCKCESPNFLHTSNENRILFNSICPNCSSRKRHRGLNELYKNILTEFDSPKILHIAPEPVFYKLFQPFEYLTADLELVDVDMQLDIQNIDYESDSFDLILCNHVLEHVPNDYKALKELYRILKHHGIAIITVPGDWSREQIIEYDFPDGNGHYRDYGLNFISV</sequence>
<gene>
    <name evidence="2" type="ORF">METZ01_LOCUS442047</name>
</gene>
<proteinExistence type="predicted"/>
<dbReference type="SUPFAM" id="SSF53335">
    <property type="entry name" value="S-adenosyl-L-methionine-dependent methyltransferases"/>
    <property type="match status" value="1"/>
</dbReference>
<feature type="domain" description="Methyltransferase type 11" evidence="1">
    <location>
        <begin position="145"/>
        <end position="193"/>
    </location>
</feature>
<organism evidence="2">
    <name type="scientific">marine metagenome</name>
    <dbReference type="NCBI Taxonomy" id="408172"/>
    <lineage>
        <taxon>unclassified sequences</taxon>
        <taxon>metagenomes</taxon>
        <taxon>ecological metagenomes</taxon>
    </lineage>
</organism>
<dbReference type="GO" id="GO:0008757">
    <property type="term" value="F:S-adenosylmethionine-dependent methyltransferase activity"/>
    <property type="evidence" value="ECO:0007669"/>
    <property type="project" value="InterPro"/>
</dbReference>
<dbReference type="InterPro" id="IPR029063">
    <property type="entry name" value="SAM-dependent_MTases_sf"/>
</dbReference>
<protein>
    <recommendedName>
        <fullName evidence="1">Methyltransferase type 11 domain-containing protein</fullName>
    </recommendedName>
</protein>
<dbReference type="EMBL" id="UINC01180145">
    <property type="protein sequence ID" value="SVD89193.1"/>
    <property type="molecule type" value="Genomic_DNA"/>
</dbReference>
<evidence type="ECO:0000313" key="2">
    <source>
        <dbReference type="EMBL" id="SVD89193.1"/>
    </source>
</evidence>
<reference evidence="2" key="1">
    <citation type="submission" date="2018-05" db="EMBL/GenBank/DDBJ databases">
        <authorList>
            <person name="Lanie J.A."/>
            <person name="Ng W.-L."/>
            <person name="Kazmierczak K.M."/>
            <person name="Andrzejewski T.M."/>
            <person name="Davidsen T.M."/>
            <person name="Wayne K.J."/>
            <person name="Tettelin H."/>
            <person name="Glass J.I."/>
            <person name="Rusch D."/>
            <person name="Podicherti R."/>
            <person name="Tsui H.-C.T."/>
            <person name="Winkler M.E."/>
        </authorList>
    </citation>
    <scope>NUCLEOTIDE SEQUENCE</scope>
</reference>
<dbReference type="Pfam" id="PF08241">
    <property type="entry name" value="Methyltransf_11"/>
    <property type="match status" value="1"/>
</dbReference>
<feature type="non-terminal residue" evidence="2">
    <location>
        <position position="226"/>
    </location>
</feature>
<name>A0A382Z175_9ZZZZ</name>
<dbReference type="InterPro" id="IPR013216">
    <property type="entry name" value="Methyltransf_11"/>
</dbReference>